<dbReference type="InterPro" id="IPR027417">
    <property type="entry name" value="P-loop_NTPase"/>
</dbReference>
<comment type="catalytic activity">
    <reaction evidence="10 11">
        <text>shikimate + ATP = 3-phosphoshikimate + ADP + H(+)</text>
        <dbReference type="Rhea" id="RHEA:13121"/>
        <dbReference type="ChEBI" id="CHEBI:15378"/>
        <dbReference type="ChEBI" id="CHEBI:30616"/>
        <dbReference type="ChEBI" id="CHEBI:36208"/>
        <dbReference type="ChEBI" id="CHEBI:145989"/>
        <dbReference type="ChEBI" id="CHEBI:456216"/>
        <dbReference type="EC" id="2.7.1.71"/>
    </reaction>
</comment>
<dbReference type="EMBL" id="FMXQ01000001">
    <property type="protein sequence ID" value="SDB08987.1"/>
    <property type="molecule type" value="Genomic_DNA"/>
</dbReference>
<protein>
    <recommendedName>
        <fullName evidence="3 11">Shikimate kinase</fullName>
        <shortName evidence="11">SK</shortName>
        <ecNumber evidence="3 11">2.7.1.71</ecNumber>
    </recommendedName>
</protein>
<comment type="pathway">
    <text evidence="1 11">Metabolic intermediate biosynthesis; chorismate biosynthesis; chorismate from D-erythrose 4-phosphate and phosphoenolpyruvate: step 5/7.</text>
</comment>
<evidence type="ECO:0000256" key="3">
    <source>
        <dbReference type="ARBA" id="ARBA00012154"/>
    </source>
</evidence>
<evidence type="ECO:0000256" key="5">
    <source>
        <dbReference type="ARBA" id="ARBA00022679"/>
    </source>
</evidence>
<dbReference type="InterPro" id="IPR000623">
    <property type="entry name" value="Shikimate_kinase/TSH1"/>
</dbReference>
<gene>
    <name evidence="11" type="primary">aroK</name>
    <name evidence="12" type="ORF">SAMN02982931_00789</name>
</gene>
<dbReference type="GO" id="GO:0000287">
    <property type="term" value="F:magnesium ion binding"/>
    <property type="evidence" value="ECO:0007669"/>
    <property type="project" value="UniProtKB-UniRule"/>
</dbReference>
<accession>A0A1G6AKN5</accession>
<dbReference type="OrthoDB" id="9800332at2"/>
<dbReference type="GO" id="GO:0005829">
    <property type="term" value="C:cytosol"/>
    <property type="evidence" value="ECO:0007669"/>
    <property type="project" value="TreeGrafter"/>
</dbReference>
<dbReference type="NCBIfam" id="NF010552">
    <property type="entry name" value="PRK13946.1"/>
    <property type="match status" value="1"/>
</dbReference>
<dbReference type="InterPro" id="IPR023000">
    <property type="entry name" value="Shikimate_kinase_CS"/>
</dbReference>
<evidence type="ECO:0000256" key="2">
    <source>
        <dbReference type="ARBA" id="ARBA00006997"/>
    </source>
</evidence>
<dbReference type="GO" id="GO:0008652">
    <property type="term" value="P:amino acid biosynthetic process"/>
    <property type="evidence" value="ECO:0007669"/>
    <property type="project" value="UniProtKB-KW"/>
</dbReference>
<comment type="cofactor">
    <cofactor evidence="11">
        <name>Mg(2+)</name>
        <dbReference type="ChEBI" id="CHEBI:18420"/>
    </cofactor>
    <text evidence="11">Binds 1 Mg(2+) ion per subunit.</text>
</comment>
<feature type="binding site" evidence="11">
    <location>
        <begin position="41"/>
        <end position="46"/>
    </location>
    <ligand>
        <name>ATP</name>
        <dbReference type="ChEBI" id="CHEBI:30616"/>
    </ligand>
</feature>
<keyword evidence="11" id="KW-0460">Magnesium</keyword>
<feature type="binding site" evidence="11">
    <location>
        <position position="147"/>
    </location>
    <ligand>
        <name>ATP</name>
        <dbReference type="ChEBI" id="CHEBI:30616"/>
    </ligand>
</feature>
<comment type="similarity">
    <text evidence="2 11">Belongs to the shikimate kinase family.</text>
</comment>
<dbReference type="GO" id="GO:0005524">
    <property type="term" value="F:ATP binding"/>
    <property type="evidence" value="ECO:0007669"/>
    <property type="project" value="UniProtKB-UniRule"/>
</dbReference>
<comment type="caution">
    <text evidence="11">Lacks conserved residue(s) required for the propagation of feature annotation.</text>
</comment>
<feature type="binding site" evidence="11">
    <location>
        <position position="63"/>
    </location>
    <ligand>
        <name>substrate</name>
    </ligand>
</feature>
<evidence type="ECO:0000256" key="1">
    <source>
        <dbReference type="ARBA" id="ARBA00004842"/>
    </source>
</evidence>
<dbReference type="HAMAP" id="MF_00109">
    <property type="entry name" value="Shikimate_kinase"/>
    <property type="match status" value="1"/>
</dbReference>
<feature type="binding site" evidence="11">
    <location>
        <position position="45"/>
    </location>
    <ligand>
        <name>Mg(2+)</name>
        <dbReference type="ChEBI" id="CHEBI:18420"/>
    </ligand>
</feature>
<dbReference type="Gene3D" id="3.40.50.300">
    <property type="entry name" value="P-loop containing nucleotide triphosphate hydrolases"/>
    <property type="match status" value="1"/>
</dbReference>
<feature type="binding site" evidence="11">
    <location>
        <position position="109"/>
    </location>
    <ligand>
        <name>substrate</name>
    </ligand>
</feature>
<keyword evidence="5 11" id="KW-0808">Transferase</keyword>
<comment type="subunit">
    <text evidence="11">Monomer.</text>
</comment>
<keyword evidence="7 11" id="KW-0418">Kinase</keyword>
<reference evidence="12 13" key="1">
    <citation type="submission" date="2016-10" db="EMBL/GenBank/DDBJ databases">
        <authorList>
            <person name="de Groot N.N."/>
        </authorList>
    </citation>
    <scope>NUCLEOTIDE SEQUENCE [LARGE SCALE GENOMIC DNA]</scope>
    <source>
        <strain evidence="12 13">ATCC 35022</strain>
    </source>
</reference>
<evidence type="ECO:0000256" key="4">
    <source>
        <dbReference type="ARBA" id="ARBA00022605"/>
    </source>
</evidence>
<keyword evidence="6 11" id="KW-0547">Nucleotide-binding</keyword>
<dbReference type="AlphaFoldDB" id="A0A1G6AKN5"/>
<dbReference type="PANTHER" id="PTHR21087:SF16">
    <property type="entry name" value="SHIKIMATE KINASE 1, CHLOROPLASTIC"/>
    <property type="match status" value="1"/>
</dbReference>
<evidence type="ECO:0000256" key="8">
    <source>
        <dbReference type="ARBA" id="ARBA00022840"/>
    </source>
</evidence>
<keyword evidence="13" id="KW-1185">Reference proteome</keyword>
<keyword evidence="9 11" id="KW-0057">Aromatic amino acid biosynthesis</keyword>
<dbReference type="GO" id="GO:0009423">
    <property type="term" value="P:chorismate biosynthetic process"/>
    <property type="evidence" value="ECO:0007669"/>
    <property type="project" value="UniProtKB-UniRule"/>
</dbReference>
<dbReference type="Proteomes" id="UP000199071">
    <property type="component" value="Unassembled WGS sequence"/>
</dbReference>
<dbReference type="CDD" id="cd00464">
    <property type="entry name" value="SK"/>
    <property type="match status" value="1"/>
</dbReference>
<sequence length="209" mass="22895">MEDTGLTPTRDPKTDEAGESLEARVARQLEGRTLAMVGMMGAGKSSIGRRLAARLGLPFVDADTEIEEAANATINDIFEQHGEAYFRDGERRVIQRLLDGAPKVLATGGGAFIQPETRAAIQAGAISVWLKADRDLILARVRRRSTRPLLRTGDPAAVVDRLIAERYPIYDEADIHIQSRDVAHDVVIENVLVALDDYFSRGTTEKVEG</sequence>
<keyword evidence="8 11" id="KW-0067">ATP-binding</keyword>
<dbReference type="PRINTS" id="PR01100">
    <property type="entry name" value="SHIKIMTKNASE"/>
</dbReference>
<evidence type="ECO:0000256" key="7">
    <source>
        <dbReference type="ARBA" id="ARBA00022777"/>
    </source>
</evidence>
<feature type="binding site" evidence="11">
    <location>
        <position position="166"/>
    </location>
    <ligand>
        <name>substrate</name>
    </ligand>
</feature>
<evidence type="ECO:0000256" key="10">
    <source>
        <dbReference type="ARBA" id="ARBA00048567"/>
    </source>
</evidence>
<dbReference type="GO" id="GO:0009073">
    <property type="term" value="P:aromatic amino acid family biosynthetic process"/>
    <property type="evidence" value="ECO:0007669"/>
    <property type="project" value="UniProtKB-KW"/>
</dbReference>
<dbReference type="PANTHER" id="PTHR21087">
    <property type="entry name" value="SHIKIMATE KINASE"/>
    <property type="match status" value="1"/>
</dbReference>
<organism evidence="12 13">
    <name type="scientific">Bauldia litoralis</name>
    <dbReference type="NCBI Taxonomy" id="665467"/>
    <lineage>
        <taxon>Bacteria</taxon>
        <taxon>Pseudomonadati</taxon>
        <taxon>Pseudomonadota</taxon>
        <taxon>Alphaproteobacteria</taxon>
        <taxon>Hyphomicrobiales</taxon>
        <taxon>Kaistiaceae</taxon>
        <taxon>Bauldia</taxon>
    </lineage>
</organism>
<dbReference type="PROSITE" id="PS01128">
    <property type="entry name" value="SHIKIMATE_KINASE"/>
    <property type="match status" value="1"/>
</dbReference>
<evidence type="ECO:0000313" key="13">
    <source>
        <dbReference type="Proteomes" id="UP000199071"/>
    </source>
</evidence>
<dbReference type="EC" id="2.7.1.71" evidence="3 11"/>
<keyword evidence="4 11" id="KW-0028">Amino-acid biosynthesis</keyword>
<dbReference type="Pfam" id="PF01202">
    <property type="entry name" value="SKI"/>
    <property type="match status" value="1"/>
</dbReference>
<evidence type="ECO:0000313" key="12">
    <source>
        <dbReference type="EMBL" id="SDB08987.1"/>
    </source>
</evidence>
<dbReference type="STRING" id="665467.SAMN02982931_00789"/>
<evidence type="ECO:0000256" key="9">
    <source>
        <dbReference type="ARBA" id="ARBA00023141"/>
    </source>
</evidence>
<keyword evidence="11" id="KW-0479">Metal-binding</keyword>
<feature type="binding site" evidence="11">
    <location>
        <position position="87"/>
    </location>
    <ligand>
        <name>substrate</name>
    </ligand>
</feature>
<comment type="subcellular location">
    <subcellularLocation>
        <location evidence="11">Cytoplasm</location>
    </subcellularLocation>
</comment>
<dbReference type="SUPFAM" id="SSF52540">
    <property type="entry name" value="P-loop containing nucleoside triphosphate hydrolases"/>
    <property type="match status" value="1"/>
</dbReference>
<comment type="function">
    <text evidence="11">Catalyzes the specific phosphorylation of the 3-hydroxyl group of shikimic acid using ATP as a cosubstrate.</text>
</comment>
<dbReference type="GO" id="GO:0004765">
    <property type="term" value="F:shikimate kinase activity"/>
    <property type="evidence" value="ECO:0007669"/>
    <property type="project" value="UniProtKB-UniRule"/>
</dbReference>
<evidence type="ECO:0000256" key="11">
    <source>
        <dbReference type="HAMAP-Rule" id="MF_00109"/>
    </source>
</evidence>
<dbReference type="UniPathway" id="UPA00053">
    <property type="reaction ID" value="UER00088"/>
</dbReference>
<proteinExistence type="inferred from homology"/>
<evidence type="ECO:0000256" key="6">
    <source>
        <dbReference type="ARBA" id="ARBA00022741"/>
    </source>
</evidence>
<keyword evidence="11" id="KW-0963">Cytoplasm</keyword>
<dbReference type="InterPro" id="IPR031322">
    <property type="entry name" value="Shikimate/glucono_kinase"/>
</dbReference>
<name>A0A1G6AKN5_9HYPH</name>